<keyword evidence="2" id="KW-1185">Reference proteome</keyword>
<evidence type="ECO:0000313" key="2">
    <source>
        <dbReference type="Proteomes" id="UP000694411"/>
    </source>
</evidence>
<dbReference type="PANTHER" id="PTHR12840">
    <property type="entry name" value="NADH-UBIQUINONE OXIDOREDUCTASE ASHI SUBUNIT"/>
    <property type="match status" value="1"/>
</dbReference>
<dbReference type="Pfam" id="PF05821">
    <property type="entry name" value="NDUF_B8"/>
    <property type="match status" value="1"/>
</dbReference>
<dbReference type="GO" id="GO:0005739">
    <property type="term" value="C:mitochondrion"/>
    <property type="evidence" value="ECO:0007669"/>
    <property type="project" value="InterPro"/>
</dbReference>
<dbReference type="InterPro" id="IPR008699">
    <property type="entry name" value="NDUFB8"/>
</dbReference>
<reference evidence="1" key="2">
    <citation type="submission" date="2025-08" db="UniProtKB">
        <authorList>
            <consortium name="Ensembl"/>
        </authorList>
    </citation>
    <scope>IDENTIFICATION</scope>
</reference>
<evidence type="ECO:0000313" key="1">
    <source>
        <dbReference type="Ensembl" id="ENSTGEP00000004312.1"/>
    </source>
</evidence>
<reference evidence="1" key="3">
    <citation type="submission" date="2025-09" db="UniProtKB">
        <authorList>
            <consortium name="Ensembl"/>
        </authorList>
    </citation>
    <scope>IDENTIFICATION</scope>
</reference>
<reference evidence="1" key="1">
    <citation type="submission" date="2018-05" db="EMBL/GenBank/DDBJ databases">
        <title>Whole genome of Theropithecus gelada.</title>
        <authorList>
            <person name="Chiou K.L."/>
            <person name="Snyder-Mackler N."/>
        </authorList>
    </citation>
    <scope>NUCLEOTIDE SEQUENCE [LARGE SCALE GENOMIC DNA]</scope>
</reference>
<dbReference type="Proteomes" id="UP000694411">
    <property type="component" value="Chromosome 14"/>
</dbReference>
<protein>
    <submittedName>
        <fullName evidence="1">Uncharacterized protein</fullName>
    </submittedName>
</protein>
<sequence length="83" mass="9708">IEVARAEFLGIWWLQRATQNMVSLGAWPSFHMIKDMSLGFYSKTPEEWATAAKKYNMCVEDYQPYLDDGMVYGNYSKFLDHSQ</sequence>
<organism evidence="1 2">
    <name type="scientific">Theropithecus gelada</name>
    <name type="common">Gelada baboon</name>
    <dbReference type="NCBI Taxonomy" id="9565"/>
    <lineage>
        <taxon>Eukaryota</taxon>
        <taxon>Metazoa</taxon>
        <taxon>Chordata</taxon>
        <taxon>Craniata</taxon>
        <taxon>Vertebrata</taxon>
        <taxon>Euteleostomi</taxon>
        <taxon>Mammalia</taxon>
        <taxon>Eutheria</taxon>
        <taxon>Euarchontoglires</taxon>
        <taxon>Primates</taxon>
        <taxon>Haplorrhini</taxon>
        <taxon>Catarrhini</taxon>
        <taxon>Cercopithecidae</taxon>
        <taxon>Cercopithecinae</taxon>
        <taxon>Theropithecus</taxon>
    </lineage>
</organism>
<accession>A0A8D2ECA7</accession>
<name>A0A8D2ECA7_THEGE</name>
<proteinExistence type="predicted"/>
<dbReference type="Ensembl" id="ENSTGET00000005244.1">
    <property type="protein sequence ID" value="ENSTGEP00000004312.1"/>
    <property type="gene ID" value="ENSTGEG00000003614.1"/>
</dbReference>
<dbReference type="AlphaFoldDB" id="A0A8D2ECA7"/>
<dbReference type="PANTHER" id="PTHR12840:SF1">
    <property type="entry name" value="NADH DEHYDROGENASE [UBIQUINONE] 1 BETA SUBCOMPLEX SUBUNIT 8, MITOCHONDRIAL"/>
    <property type="match status" value="1"/>
</dbReference>